<accession>A0A915ZEH3</accession>
<evidence type="ECO:0008006" key="8">
    <source>
        <dbReference type="Google" id="ProtNLM"/>
    </source>
</evidence>
<evidence type="ECO:0000256" key="5">
    <source>
        <dbReference type="ARBA" id="ARBA00023242"/>
    </source>
</evidence>
<dbReference type="GO" id="GO:0005634">
    <property type="term" value="C:nucleus"/>
    <property type="evidence" value="ECO:0007669"/>
    <property type="project" value="UniProtKB-SubCell"/>
</dbReference>
<sequence>MSIFSRQLYNNIPPKRKAVQLTLIERSEPVPRSKGGCPQDPVWTHFIQTPLAIAGHFAAECLYCGKKWPRGRPQDLQVHLAKDCLNVDDEIRRVFVRNILRLCDDDDDIIDDETLSKPRQDSMDQSLIKMFVCCGIPFSVVEHPFFIEMFKKAYPSYTLPSRDKLPGIMLSHLAVKIEDKIDTIFKNTTNLTLGLDGWTNPAGHSIYNFIIMTYDHREFLYQLRDLSIVKHTAQLIAEEIEKVLKDIGPNKLQFFKMDFNCK</sequence>
<keyword evidence="3" id="KW-0863">Zinc-finger</keyword>
<evidence type="ECO:0000313" key="7">
    <source>
        <dbReference type="Proteomes" id="UP000684084"/>
    </source>
</evidence>
<dbReference type="GO" id="GO:0008270">
    <property type="term" value="F:zinc ion binding"/>
    <property type="evidence" value="ECO:0007669"/>
    <property type="project" value="UniProtKB-KW"/>
</dbReference>
<organism evidence="6 7">
    <name type="scientific">Rhizophagus irregularis</name>
    <dbReference type="NCBI Taxonomy" id="588596"/>
    <lineage>
        <taxon>Eukaryota</taxon>
        <taxon>Fungi</taxon>
        <taxon>Fungi incertae sedis</taxon>
        <taxon>Mucoromycota</taxon>
        <taxon>Glomeromycotina</taxon>
        <taxon>Glomeromycetes</taxon>
        <taxon>Glomerales</taxon>
        <taxon>Glomeraceae</taxon>
        <taxon>Rhizophagus</taxon>
    </lineage>
</organism>
<proteinExistence type="predicted"/>
<dbReference type="Proteomes" id="UP000684084">
    <property type="component" value="Unassembled WGS sequence"/>
</dbReference>
<dbReference type="VEuPathDB" id="FungiDB:RhiirFUN_001669"/>
<comment type="subcellular location">
    <subcellularLocation>
        <location evidence="1">Nucleus</location>
    </subcellularLocation>
</comment>
<evidence type="ECO:0000313" key="6">
    <source>
        <dbReference type="EMBL" id="CAB5371612.1"/>
    </source>
</evidence>
<evidence type="ECO:0000256" key="1">
    <source>
        <dbReference type="ARBA" id="ARBA00004123"/>
    </source>
</evidence>
<reference evidence="6" key="1">
    <citation type="submission" date="2020-05" db="EMBL/GenBank/DDBJ databases">
        <authorList>
            <person name="Rincon C."/>
            <person name="Sanders R I."/>
            <person name="Robbins C."/>
            <person name="Chaturvedi A."/>
        </authorList>
    </citation>
    <scope>NUCLEOTIDE SEQUENCE</scope>
    <source>
        <strain evidence="6">CHB12</strain>
    </source>
</reference>
<dbReference type="PANTHER" id="PTHR46481">
    <property type="entry name" value="ZINC FINGER BED DOMAIN-CONTAINING PROTEIN 4"/>
    <property type="match status" value="1"/>
</dbReference>
<dbReference type="OrthoDB" id="2424940at2759"/>
<evidence type="ECO:0000256" key="3">
    <source>
        <dbReference type="ARBA" id="ARBA00022771"/>
    </source>
</evidence>
<protein>
    <recommendedName>
        <fullName evidence="8">Zinc finger bed domain-containing protein 1-like</fullName>
    </recommendedName>
</protein>
<dbReference type="AlphaFoldDB" id="A0A915ZEH3"/>
<name>A0A915ZEH3_9GLOM</name>
<comment type="caution">
    <text evidence="6">The sequence shown here is derived from an EMBL/GenBank/DDBJ whole genome shotgun (WGS) entry which is preliminary data.</text>
</comment>
<dbReference type="InterPro" id="IPR052035">
    <property type="entry name" value="ZnF_BED_domain_contain"/>
</dbReference>
<dbReference type="PANTHER" id="PTHR46481:SF10">
    <property type="entry name" value="ZINC FINGER BED DOMAIN-CONTAINING PROTEIN 39"/>
    <property type="match status" value="1"/>
</dbReference>
<gene>
    <name evidence="6" type="ORF">CHRIB12_LOCUS13191</name>
</gene>
<evidence type="ECO:0000256" key="4">
    <source>
        <dbReference type="ARBA" id="ARBA00022833"/>
    </source>
</evidence>
<keyword evidence="5" id="KW-0539">Nucleus</keyword>
<keyword evidence="4" id="KW-0862">Zinc</keyword>
<evidence type="ECO:0000256" key="2">
    <source>
        <dbReference type="ARBA" id="ARBA00022723"/>
    </source>
</evidence>
<dbReference type="EMBL" id="CAGKOT010000029">
    <property type="protein sequence ID" value="CAB5371612.1"/>
    <property type="molecule type" value="Genomic_DNA"/>
</dbReference>
<keyword evidence="2" id="KW-0479">Metal-binding</keyword>